<feature type="domain" description="Ubiquitin-activating enzyme E1 FCCH" evidence="4">
    <location>
        <begin position="9"/>
        <end position="69"/>
    </location>
</feature>
<name>A0A068U9X1_COFCA</name>
<dbReference type="PhylomeDB" id="A0A068U9X1"/>
<protein>
    <recommendedName>
        <fullName evidence="4">Ubiquitin-activating enzyme E1 FCCH domain-containing protein</fullName>
    </recommendedName>
</protein>
<reference evidence="6" key="1">
    <citation type="journal article" date="2014" name="Science">
        <title>The coffee genome provides insight into the convergent evolution of caffeine biosynthesis.</title>
        <authorList>
            <person name="Denoeud F."/>
            <person name="Carretero-Paulet L."/>
            <person name="Dereeper A."/>
            <person name="Droc G."/>
            <person name="Guyot R."/>
            <person name="Pietrella M."/>
            <person name="Zheng C."/>
            <person name="Alberti A."/>
            <person name="Anthony F."/>
            <person name="Aprea G."/>
            <person name="Aury J.M."/>
            <person name="Bento P."/>
            <person name="Bernard M."/>
            <person name="Bocs S."/>
            <person name="Campa C."/>
            <person name="Cenci A."/>
            <person name="Combes M.C."/>
            <person name="Crouzillat D."/>
            <person name="Da Silva C."/>
            <person name="Daddiego L."/>
            <person name="De Bellis F."/>
            <person name="Dussert S."/>
            <person name="Garsmeur O."/>
            <person name="Gayraud T."/>
            <person name="Guignon V."/>
            <person name="Jahn K."/>
            <person name="Jamilloux V."/>
            <person name="Joet T."/>
            <person name="Labadie K."/>
            <person name="Lan T."/>
            <person name="Leclercq J."/>
            <person name="Lepelley M."/>
            <person name="Leroy T."/>
            <person name="Li L.T."/>
            <person name="Librado P."/>
            <person name="Lopez L."/>
            <person name="Munoz A."/>
            <person name="Noel B."/>
            <person name="Pallavicini A."/>
            <person name="Perrotta G."/>
            <person name="Poncet V."/>
            <person name="Pot D."/>
            <person name="Priyono X."/>
            <person name="Rigoreau M."/>
            <person name="Rouard M."/>
            <person name="Rozas J."/>
            <person name="Tranchant-Dubreuil C."/>
            <person name="VanBuren R."/>
            <person name="Zhang Q."/>
            <person name="Andrade A.C."/>
            <person name="Argout X."/>
            <person name="Bertrand B."/>
            <person name="de Kochko A."/>
            <person name="Graziosi G."/>
            <person name="Henry R.J."/>
            <person name="Jayarama X."/>
            <person name="Ming R."/>
            <person name="Nagai C."/>
            <person name="Rounsley S."/>
            <person name="Sankoff D."/>
            <person name="Giuliano G."/>
            <person name="Albert V.A."/>
            <person name="Wincker P."/>
            <person name="Lashermes P."/>
        </authorList>
    </citation>
    <scope>NUCLEOTIDE SEQUENCE [LARGE SCALE GENOMIC DNA]</scope>
    <source>
        <strain evidence="6">cv. DH200-94</strain>
    </source>
</reference>
<dbReference type="FunFam" id="2.40.30.180:FF:000001">
    <property type="entry name" value="ubiquitin-like modifier-activating enzyme 1"/>
    <property type="match status" value="1"/>
</dbReference>
<dbReference type="STRING" id="49390.A0A068U9X1"/>
<evidence type="ECO:0000313" key="5">
    <source>
        <dbReference type="EMBL" id="CDP05345.1"/>
    </source>
</evidence>
<sequence>MIIQLWCHVSSVDDERLEFQDGDLVVFSEIKGMTELNDGKPRKKKNTRPYSFILEEDTTNFSPYERGGVLCY</sequence>
<dbReference type="InterPro" id="IPR035985">
    <property type="entry name" value="Ubiquitin-activating_enz"/>
</dbReference>
<dbReference type="InterPro" id="IPR032418">
    <property type="entry name" value="E1_FCCH"/>
</dbReference>
<evidence type="ECO:0000256" key="1">
    <source>
        <dbReference type="ARBA" id="ARBA00004906"/>
    </source>
</evidence>
<comment type="similarity">
    <text evidence="2">Belongs to the ubiquitin-activating E1 family.</text>
</comment>
<dbReference type="Gramene" id="CDP05345">
    <property type="protein sequence ID" value="CDP05345"/>
    <property type="gene ID" value="GSCOC_T00020350001"/>
</dbReference>
<proteinExistence type="inferred from homology"/>
<gene>
    <name evidence="5" type="ORF">GSCOC_T00020350001</name>
</gene>
<dbReference type="GO" id="GO:0008641">
    <property type="term" value="F:ubiquitin-like modifier activating enzyme activity"/>
    <property type="evidence" value="ECO:0007669"/>
    <property type="project" value="InterPro"/>
</dbReference>
<dbReference type="SUPFAM" id="SSF69572">
    <property type="entry name" value="Activating enzymes of the ubiquitin-like proteins"/>
    <property type="match status" value="1"/>
</dbReference>
<dbReference type="Gene3D" id="2.40.30.180">
    <property type="entry name" value="Ubiquitin-activating enzyme E1, FCCH domain"/>
    <property type="match status" value="1"/>
</dbReference>
<evidence type="ECO:0000313" key="6">
    <source>
        <dbReference type="Proteomes" id="UP000295252"/>
    </source>
</evidence>
<evidence type="ECO:0000259" key="4">
    <source>
        <dbReference type="Pfam" id="PF16190"/>
    </source>
</evidence>
<dbReference type="InParanoid" id="A0A068U9X1"/>
<organism evidence="5 6">
    <name type="scientific">Coffea canephora</name>
    <name type="common">Robusta coffee</name>
    <dbReference type="NCBI Taxonomy" id="49390"/>
    <lineage>
        <taxon>Eukaryota</taxon>
        <taxon>Viridiplantae</taxon>
        <taxon>Streptophyta</taxon>
        <taxon>Embryophyta</taxon>
        <taxon>Tracheophyta</taxon>
        <taxon>Spermatophyta</taxon>
        <taxon>Magnoliopsida</taxon>
        <taxon>eudicotyledons</taxon>
        <taxon>Gunneridae</taxon>
        <taxon>Pentapetalae</taxon>
        <taxon>asterids</taxon>
        <taxon>lamiids</taxon>
        <taxon>Gentianales</taxon>
        <taxon>Rubiaceae</taxon>
        <taxon>Ixoroideae</taxon>
        <taxon>Gardenieae complex</taxon>
        <taxon>Bertiereae - Coffeeae clade</taxon>
        <taxon>Coffeeae</taxon>
        <taxon>Coffea</taxon>
    </lineage>
</organism>
<evidence type="ECO:0000256" key="2">
    <source>
        <dbReference type="ARBA" id="ARBA00005673"/>
    </source>
</evidence>
<dbReference type="Proteomes" id="UP000295252">
    <property type="component" value="Chromosome IV"/>
</dbReference>
<keyword evidence="6" id="KW-1185">Reference proteome</keyword>
<keyword evidence="3" id="KW-0436">Ligase</keyword>
<dbReference type="AlphaFoldDB" id="A0A068U9X1"/>
<dbReference type="EMBL" id="HG739099">
    <property type="protein sequence ID" value="CDP05345.1"/>
    <property type="molecule type" value="Genomic_DNA"/>
</dbReference>
<comment type="pathway">
    <text evidence="1">Protein modification; protein ubiquitination.</text>
</comment>
<dbReference type="InterPro" id="IPR042302">
    <property type="entry name" value="E1_FCCH_sf"/>
</dbReference>
<accession>A0A068U9X1</accession>
<evidence type="ECO:0000256" key="3">
    <source>
        <dbReference type="ARBA" id="ARBA00022598"/>
    </source>
</evidence>
<dbReference type="Pfam" id="PF16190">
    <property type="entry name" value="E1_FCCH"/>
    <property type="match status" value="1"/>
</dbReference>